<dbReference type="GO" id="GO:0043139">
    <property type="term" value="F:5'-3' DNA helicase activity"/>
    <property type="evidence" value="ECO:0007669"/>
    <property type="project" value="UniProtKB-EC"/>
</dbReference>
<dbReference type="SUPFAM" id="SSF52540">
    <property type="entry name" value="P-loop containing nucleoside triphosphate hydrolases"/>
    <property type="match status" value="1"/>
</dbReference>
<evidence type="ECO:0000259" key="2">
    <source>
        <dbReference type="Pfam" id="PF05970"/>
    </source>
</evidence>
<keyword evidence="1" id="KW-0234">DNA repair</keyword>
<dbReference type="GO" id="GO:0006281">
    <property type="term" value="P:DNA repair"/>
    <property type="evidence" value="ECO:0007669"/>
    <property type="project" value="UniProtKB-KW"/>
</dbReference>
<dbReference type="GO" id="GO:0016887">
    <property type="term" value="F:ATP hydrolysis activity"/>
    <property type="evidence" value="ECO:0007669"/>
    <property type="project" value="RHEA"/>
</dbReference>
<sequence length="349" mass="41135">MPNPNLKPELYELVKKHQIHTYLNSLRYIYFRTKEEDLYVIPYHAPTLFLWNGHVNFQYVTTHQFAKYMTKYVIKSELTEYFDLFEANAYRKHTLARRFGSMELMILLLGYSICQSSIAVEFLPSIPSEVRNKSVKPPYLLQQGEQLSPYWDDAIDKYFDHPSDNIFNNLTYPLLSARSEAELKNSYPTYKAYFEVKYPTEYSLTLNYVQNSINQLFNLLKQPNPSNSLSLMIFSEDQYKVFNILINNWEQREHSKHPYFFLTSSAGTGKSFMIQQIVNFLINRNIKYLLMAPTGVAAKNVDSQTIHSTLHIRNTQTYFETLSHYNDQQRNELSQIKAIIIEEVSTMYL</sequence>
<reference evidence="3" key="1">
    <citation type="submission" date="2013-07" db="EMBL/GenBank/DDBJ databases">
        <title>The genome of an arbuscular mycorrhizal fungus provides insights into the evolution of the oldest plant symbiosis.</title>
        <authorList>
            <consortium name="DOE Joint Genome Institute"/>
            <person name="Tisserant E."/>
            <person name="Malbreil M."/>
            <person name="Kuo A."/>
            <person name="Kohler A."/>
            <person name="Symeonidi A."/>
            <person name="Balestrini R."/>
            <person name="Charron P."/>
            <person name="Duensing N."/>
            <person name="Frei-dit-Frey N."/>
            <person name="Gianinazzi-Pearson V."/>
            <person name="Gilbert B."/>
            <person name="Handa Y."/>
            <person name="Hijri M."/>
            <person name="Kaul R."/>
            <person name="Kawaguchi M."/>
            <person name="Krajinski F."/>
            <person name="Lammers P."/>
            <person name="Lapierre D."/>
            <person name="Masclaux F.G."/>
            <person name="Murat C."/>
            <person name="Morin E."/>
            <person name="Ndikumana S."/>
            <person name="Pagni M."/>
            <person name="Petitpierre D."/>
            <person name="Requena N."/>
            <person name="Rosikiewicz P."/>
            <person name="Riley R."/>
            <person name="Saito K."/>
            <person name="San Clemente H."/>
            <person name="Shapiro H."/>
            <person name="van Tuinen D."/>
            <person name="Becard G."/>
            <person name="Bonfante P."/>
            <person name="Paszkowski U."/>
            <person name="Shachar-Hill Y."/>
            <person name="Young J.P."/>
            <person name="Sanders I.R."/>
            <person name="Henrissat B."/>
            <person name="Rensing S.A."/>
            <person name="Grigoriev I.V."/>
            <person name="Corradi N."/>
            <person name="Roux C."/>
            <person name="Martin F."/>
        </authorList>
    </citation>
    <scope>NUCLEOTIDE SEQUENCE</scope>
    <source>
        <strain evidence="3">DAOM 197198</strain>
    </source>
</reference>
<feature type="domain" description="DNA helicase Pif1-like DEAD-box helicase" evidence="2">
    <location>
        <begin position="235"/>
        <end position="346"/>
    </location>
</feature>
<dbReference type="Pfam" id="PF05970">
    <property type="entry name" value="PIF1"/>
    <property type="match status" value="1"/>
</dbReference>
<dbReference type="VEuPathDB" id="FungiDB:RhiirFUN_016747"/>
<evidence type="ECO:0000313" key="3">
    <source>
        <dbReference type="EMBL" id="ESA03750.1"/>
    </source>
</evidence>
<dbReference type="InterPro" id="IPR027417">
    <property type="entry name" value="P-loop_NTPase"/>
</dbReference>
<comment type="cofactor">
    <cofactor evidence="1">
        <name>Mg(2+)</name>
        <dbReference type="ChEBI" id="CHEBI:18420"/>
    </cofactor>
</comment>
<dbReference type="GO" id="GO:0005524">
    <property type="term" value="F:ATP binding"/>
    <property type="evidence" value="ECO:0007669"/>
    <property type="project" value="UniProtKB-KW"/>
</dbReference>
<dbReference type="GO" id="GO:0006310">
    <property type="term" value="P:DNA recombination"/>
    <property type="evidence" value="ECO:0007669"/>
    <property type="project" value="UniProtKB-KW"/>
</dbReference>
<keyword evidence="1" id="KW-0233">DNA recombination</keyword>
<dbReference type="GO" id="GO:0000723">
    <property type="term" value="P:telomere maintenance"/>
    <property type="evidence" value="ECO:0007669"/>
    <property type="project" value="InterPro"/>
</dbReference>
<keyword evidence="1" id="KW-0378">Hydrolase</keyword>
<protein>
    <recommendedName>
        <fullName evidence="1">ATP-dependent DNA helicase</fullName>
        <ecNumber evidence="1">5.6.2.3</ecNumber>
    </recommendedName>
</protein>
<name>U9T6I3_RHIID</name>
<organism evidence="3">
    <name type="scientific">Rhizophagus irregularis (strain DAOM 181602 / DAOM 197198 / MUCL 43194)</name>
    <name type="common">Arbuscular mycorrhizal fungus</name>
    <name type="synonym">Glomus intraradices</name>
    <dbReference type="NCBI Taxonomy" id="747089"/>
    <lineage>
        <taxon>Eukaryota</taxon>
        <taxon>Fungi</taxon>
        <taxon>Fungi incertae sedis</taxon>
        <taxon>Mucoromycota</taxon>
        <taxon>Glomeromycotina</taxon>
        <taxon>Glomeromycetes</taxon>
        <taxon>Glomerales</taxon>
        <taxon>Glomeraceae</taxon>
        <taxon>Rhizophagus</taxon>
    </lineage>
</organism>
<gene>
    <name evidence="3" type="ORF">GLOINDRAFT_546</name>
</gene>
<evidence type="ECO:0000256" key="1">
    <source>
        <dbReference type="RuleBase" id="RU363044"/>
    </source>
</evidence>
<keyword evidence="1" id="KW-0067">ATP-binding</keyword>
<dbReference type="Gene3D" id="3.40.50.300">
    <property type="entry name" value="P-loop containing nucleotide triphosphate hydrolases"/>
    <property type="match status" value="1"/>
</dbReference>
<keyword evidence="1" id="KW-0227">DNA damage</keyword>
<comment type="similarity">
    <text evidence="1">Belongs to the helicase family.</text>
</comment>
<dbReference type="PANTHER" id="PTHR47642:SF5">
    <property type="entry name" value="ATP-DEPENDENT DNA HELICASE"/>
    <property type="match status" value="1"/>
</dbReference>
<dbReference type="PANTHER" id="PTHR47642">
    <property type="entry name" value="ATP-DEPENDENT DNA HELICASE"/>
    <property type="match status" value="1"/>
</dbReference>
<dbReference type="HOGENOM" id="CLU_794873_0_0_1"/>
<proteinExistence type="inferred from homology"/>
<dbReference type="EC" id="5.6.2.3" evidence="1"/>
<dbReference type="EMBL" id="KI294833">
    <property type="protein sequence ID" value="ESA03750.1"/>
    <property type="molecule type" value="Genomic_DNA"/>
</dbReference>
<dbReference type="AlphaFoldDB" id="U9T6I3"/>
<accession>U9T6I3</accession>
<keyword evidence="1" id="KW-0347">Helicase</keyword>
<comment type="catalytic activity">
    <reaction evidence="1">
        <text>ATP + H2O = ADP + phosphate + H(+)</text>
        <dbReference type="Rhea" id="RHEA:13065"/>
        <dbReference type="ChEBI" id="CHEBI:15377"/>
        <dbReference type="ChEBI" id="CHEBI:15378"/>
        <dbReference type="ChEBI" id="CHEBI:30616"/>
        <dbReference type="ChEBI" id="CHEBI:43474"/>
        <dbReference type="ChEBI" id="CHEBI:456216"/>
        <dbReference type="EC" id="5.6.2.3"/>
    </reaction>
</comment>
<dbReference type="InterPro" id="IPR010285">
    <property type="entry name" value="DNA_helicase_pif1-like_DEAD"/>
</dbReference>
<dbReference type="InterPro" id="IPR051055">
    <property type="entry name" value="PIF1_helicase"/>
</dbReference>
<keyword evidence="1" id="KW-0547">Nucleotide-binding</keyword>